<dbReference type="GO" id="GO:0005829">
    <property type="term" value="C:cytosol"/>
    <property type="evidence" value="ECO:0007669"/>
    <property type="project" value="TreeGrafter"/>
</dbReference>
<dbReference type="PANTHER" id="PTHR10060:SF15">
    <property type="entry name" value="DEOXYRIBONUCLEASE TATDN1"/>
    <property type="match status" value="1"/>
</dbReference>
<dbReference type="PROSITE" id="PS01090">
    <property type="entry name" value="TATD_2"/>
    <property type="match status" value="1"/>
</dbReference>
<reference evidence="7 8" key="1">
    <citation type="submission" date="2013-11" db="EMBL/GenBank/DDBJ databases">
        <title>The Genome Sequence of Phytophthora parasitica P1976.</title>
        <authorList>
            <consortium name="The Broad Institute Genomics Platform"/>
            <person name="Russ C."/>
            <person name="Tyler B."/>
            <person name="Panabieres F."/>
            <person name="Shan W."/>
            <person name="Tripathy S."/>
            <person name="Grunwald N."/>
            <person name="Machado M."/>
            <person name="Johnson C.S."/>
            <person name="Walker B."/>
            <person name="Young S."/>
            <person name="Zeng Q."/>
            <person name="Gargeya S."/>
            <person name="Fitzgerald M."/>
            <person name="Haas B."/>
            <person name="Abouelleil A."/>
            <person name="Allen A.W."/>
            <person name="Alvarado L."/>
            <person name="Arachchi H.M."/>
            <person name="Berlin A.M."/>
            <person name="Chapman S.B."/>
            <person name="Gainer-Dewar J."/>
            <person name="Goldberg J."/>
            <person name="Griggs A."/>
            <person name="Gujja S."/>
            <person name="Hansen M."/>
            <person name="Howarth C."/>
            <person name="Imamovic A."/>
            <person name="Ireland A."/>
            <person name="Larimer J."/>
            <person name="McCowan C."/>
            <person name="Murphy C."/>
            <person name="Pearson M."/>
            <person name="Poon T.W."/>
            <person name="Priest M."/>
            <person name="Roberts A."/>
            <person name="Saif S."/>
            <person name="Shea T."/>
            <person name="Sisk P."/>
            <person name="Sykes S."/>
            <person name="Wortman J."/>
            <person name="Nusbaum C."/>
            <person name="Birren B."/>
        </authorList>
    </citation>
    <scope>NUCLEOTIDE SEQUENCE [LARGE SCALE GENOMIC DNA]</scope>
    <source>
        <strain evidence="7 8">P1976</strain>
    </source>
</reference>
<feature type="binding site" evidence="5">
    <location>
        <position position="272"/>
    </location>
    <ligand>
        <name>a divalent metal cation</name>
        <dbReference type="ChEBI" id="CHEBI:60240"/>
        <label>1</label>
    </ligand>
</feature>
<dbReference type="InterPro" id="IPR050891">
    <property type="entry name" value="TatD-type_Hydrolase"/>
</dbReference>
<feature type="compositionally biased region" description="Basic residues" evidence="6">
    <location>
        <begin position="23"/>
        <end position="41"/>
    </location>
</feature>
<evidence type="ECO:0000313" key="7">
    <source>
        <dbReference type="EMBL" id="ETO61575.1"/>
    </source>
</evidence>
<dbReference type="GO" id="GO:0008310">
    <property type="term" value="F:single-stranded DNA 3'-5' DNA exonuclease activity"/>
    <property type="evidence" value="ECO:0007669"/>
    <property type="project" value="TreeGrafter"/>
</dbReference>
<dbReference type="GO" id="GO:0046872">
    <property type="term" value="F:metal ion binding"/>
    <property type="evidence" value="ECO:0007669"/>
    <property type="project" value="UniProtKB-KW"/>
</dbReference>
<evidence type="ECO:0008006" key="9">
    <source>
        <dbReference type="Google" id="ProtNLM"/>
    </source>
</evidence>
<feature type="region of interest" description="Disordered" evidence="6">
    <location>
        <begin position="23"/>
        <end position="46"/>
    </location>
</feature>
<keyword evidence="4" id="KW-0378">Hydrolase</keyword>
<dbReference type="InterPro" id="IPR032466">
    <property type="entry name" value="Metal_Hydrolase"/>
</dbReference>
<dbReference type="AlphaFoldDB" id="A0A080Z4L4"/>
<dbReference type="FunFam" id="3.20.20.140:FF:000005">
    <property type="entry name" value="TatD family hydrolase"/>
    <property type="match status" value="1"/>
</dbReference>
<dbReference type="PIRSF" id="PIRSF005902">
    <property type="entry name" value="DNase_TatD"/>
    <property type="match status" value="1"/>
</dbReference>
<keyword evidence="3 5" id="KW-0479">Metal-binding</keyword>
<evidence type="ECO:0000313" key="8">
    <source>
        <dbReference type="Proteomes" id="UP000028582"/>
    </source>
</evidence>
<evidence type="ECO:0000256" key="1">
    <source>
        <dbReference type="ARBA" id="ARBA00009275"/>
    </source>
</evidence>
<feature type="binding site" evidence="5">
    <location>
        <position position="191"/>
    </location>
    <ligand>
        <name>a divalent metal cation</name>
        <dbReference type="ChEBI" id="CHEBI:60240"/>
        <label>2</label>
    </ligand>
</feature>
<feature type="binding site" evidence="5">
    <location>
        <position position="220"/>
    </location>
    <ligand>
        <name>a divalent metal cation</name>
        <dbReference type="ChEBI" id="CHEBI:60240"/>
        <label>2</label>
    </ligand>
</feature>
<evidence type="ECO:0000256" key="4">
    <source>
        <dbReference type="ARBA" id="ARBA00022801"/>
    </source>
</evidence>
<dbReference type="Proteomes" id="UP000028582">
    <property type="component" value="Unassembled WGS sequence"/>
</dbReference>
<dbReference type="InterPro" id="IPR018228">
    <property type="entry name" value="DNase_TatD-rel_CS"/>
</dbReference>
<dbReference type="Pfam" id="PF01026">
    <property type="entry name" value="TatD_DNase"/>
    <property type="match status" value="1"/>
</dbReference>
<evidence type="ECO:0000256" key="3">
    <source>
        <dbReference type="ARBA" id="ARBA00022723"/>
    </source>
</evidence>
<evidence type="ECO:0000256" key="5">
    <source>
        <dbReference type="PIRSR" id="PIRSR005902-1"/>
    </source>
</evidence>
<gene>
    <name evidence="7" type="ORF">F444_20473</name>
</gene>
<accession>A0A080Z4L4</accession>
<feature type="binding site" evidence="5">
    <location>
        <position position="155"/>
    </location>
    <ligand>
        <name>a divalent metal cation</name>
        <dbReference type="ChEBI" id="CHEBI:60240"/>
        <label>1</label>
    </ligand>
</feature>
<dbReference type="InterPro" id="IPR001130">
    <property type="entry name" value="TatD-like"/>
</dbReference>
<dbReference type="Gene3D" id="3.20.20.140">
    <property type="entry name" value="Metal-dependent hydrolases"/>
    <property type="match status" value="1"/>
</dbReference>
<protein>
    <recommendedName>
        <fullName evidence="9">TatD family hydrolase</fullName>
    </recommendedName>
</protein>
<proteinExistence type="inferred from homology"/>
<evidence type="ECO:0000256" key="2">
    <source>
        <dbReference type="ARBA" id="ARBA00022722"/>
    </source>
</evidence>
<comment type="similarity">
    <text evidence="1">Belongs to the metallo-dependent hydrolases superfamily. TatD-type hydrolase family.</text>
</comment>
<dbReference type="PANTHER" id="PTHR10060">
    <property type="entry name" value="TATD FAMILY DEOXYRIBONUCLEASE"/>
    <property type="match status" value="1"/>
</dbReference>
<comment type="caution">
    <text evidence="7">The sequence shown here is derived from an EMBL/GenBank/DDBJ whole genome shotgun (WGS) entry which is preliminary data.</text>
</comment>
<dbReference type="SUPFAM" id="SSF51556">
    <property type="entry name" value="Metallo-dependent hydrolases"/>
    <property type="match status" value="1"/>
</dbReference>
<organism evidence="7 8">
    <name type="scientific">Phytophthora nicotianae P1976</name>
    <dbReference type="NCBI Taxonomy" id="1317066"/>
    <lineage>
        <taxon>Eukaryota</taxon>
        <taxon>Sar</taxon>
        <taxon>Stramenopiles</taxon>
        <taxon>Oomycota</taxon>
        <taxon>Peronosporomycetes</taxon>
        <taxon>Peronosporales</taxon>
        <taxon>Peronosporaceae</taxon>
        <taxon>Phytophthora</taxon>
    </lineage>
</organism>
<dbReference type="EMBL" id="ANJA01003755">
    <property type="protein sequence ID" value="ETO61575.1"/>
    <property type="molecule type" value="Genomic_DNA"/>
</dbReference>
<sequence>MPYKHDEVSTNLWYYVHDATAHPAKHHHKKSHHKRHHHKPASKTAKMALKSTSRSTKEAVLELFDFDCNLTHEDLRDNVAALMQQAAAVGVKEMLVPGATIEESQRAIELCRQHPTKLFPTAGVHPYTARAMPKDEELSTLRGLMEMEEVRAVGECGLDYSPKFPEPEFQKKWFAEQLSMACALKKPLFLHERLAHEDFIQLIDEAKQNANGYFPPAVVHCFTGNEDELKAYIARGDDWYIGITGFICKKQGAALKEMVKHVPLDRLVLETDAPYMGFPKCRRAEATDTKKQYPNVPSAMPLVAQAVATAWGRSPQEIAKITRANARRFLRL</sequence>
<keyword evidence="2" id="KW-0540">Nuclease</keyword>
<name>A0A080Z4L4_PHYNI</name>
<dbReference type="CDD" id="cd01310">
    <property type="entry name" value="TatD_DNAse"/>
    <property type="match status" value="1"/>
</dbReference>
<evidence type="ECO:0000256" key="6">
    <source>
        <dbReference type="SAM" id="MobiDB-lite"/>
    </source>
</evidence>
<dbReference type="OrthoDB" id="6079689at2759"/>